<dbReference type="Proteomes" id="UP000264589">
    <property type="component" value="Unassembled WGS sequence"/>
</dbReference>
<name>A0A371RKV4_9PROT</name>
<keyword evidence="1" id="KW-0472">Membrane</keyword>
<accession>A0A371RKV4</accession>
<protein>
    <submittedName>
        <fullName evidence="2">Uncharacterized protein</fullName>
    </submittedName>
</protein>
<proteinExistence type="predicted"/>
<evidence type="ECO:0000313" key="3">
    <source>
        <dbReference type="Proteomes" id="UP000264589"/>
    </source>
</evidence>
<dbReference type="EMBL" id="QUQO01000001">
    <property type="protein sequence ID" value="RFB06083.1"/>
    <property type="molecule type" value="Genomic_DNA"/>
</dbReference>
<comment type="caution">
    <text evidence="2">The sequence shown here is derived from an EMBL/GenBank/DDBJ whole genome shotgun (WGS) entry which is preliminary data.</text>
</comment>
<evidence type="ECO:0000313" key="2">
    <source>
        <dbReference type="EMBL" id="RFB06083.1"/>
    </source>
</evidence>
<dbReference type="RefSeq" id="WP_116392716.1">
    <property type="nucleotide sequence ID" value="NZ_CAXQPM010000004.1"/>
</dbReference>
<keyword evidence="1" id="KW-0812">Transmembrane</keyword>
<reference evidence="2 3" key="1">
    <citation type="submission" date="2018-08" db="EMBL/GenBank/DDBJ databases">
        <title>Parvularcula sp. SM1705, isolated from surface water of the South Sea China.</title>
        <authorList>
            <person name="Sun L."/>
        </authorList>
    </citation>
    <scope>NUCLEOTIDE SEQUENCE [LARGE SCALE GENOMIC DNA]</scope>
    <source>
        <strain evidence="2 3">SM1705</strain>
    </source>
</reference>
<evidence type="ECO:0000256" key="1">
    <source>
        <dbReference type="SAM" id="Phobius"/>
    </source>
</evidence>
<feature type="transmembrane region" description="Helical" evidence="1">
    <location>
        <begin position="109"/>
        <end position="130"/>
    </location>
</feature>
<dbReference type="AlphaFoldDB" id="A0A371RKV4"/>
<keyword evidence="3" id="KW-1185">Reference proteome</keyword>
<dbReference type="InParanoid" id="A0A371RKV4"/>
<dbReference type="OrthoDB" id="7845107at2"/>
<keyword evidence="1" id="KW-1133">Transmembrane helix</keyword>
<feature type="transmembrane region" description="Helical" evidence="1">
    <location>
        <begin position="142"/>
        <end position="162"/>
    </location>
</feature>
<organism evidence="2 3">
    <name type="scientific">Parvularcula marina</name>
    <dbReference type="NCBI Taxonomy" id="2292771"/>
    <lineage>
        <taxon>Bacteria</taxon>
        <taxon>Pseudomonadati</taxon>
        <taxon>Pseudomonadota</taxon>
        <taxon>Alphaproteobacteria</taxon>
        <taxon>Parvularculales</taxon>
        <taxon>Parvularculaceae</taxon>
        <taxon>Parvularcula</taxon>
    </lineage>
</organism>
<gene>
    <name evidence="2" type="ORF">DX908_12900</name>
</gene>
<sequence>MTISENPPLRERLARAVGQFAPTLAGALGGPLAGAAVAAVSKAVTGEEAAPDGVILEAVVGRDPKALAALKEAELDFRKAMLTAQNESRRIAASDRADARARQRAIKDITPAVLGLGVIGGFFFVMATMLWRELPSEAGTEFSIMLGALATMTAAVVNYYFGSSADSVEKTRVMSGLH</sequence>